<proteinExistence type="predicted"/>
<dbReference type="InterPro" id="IPR035929">
    <property type="entry name" value="CoaB-like_sf"/>
</dbReference>
<organism evidence="2">
    <name type="scientific">marine sediment metagenome</name>
    <dbReference type="NCBI Taxonomy" id="412755"/>
    <lineage>
        <taxon>unclassified sequences</taxon>
        <taxon>metagenomes</taxon>
        <taxon>ecological metagenomes</taxon>
    </lineage>
</organism>
<dbReference type="GO" id="GO:0003824">
    <property type="term" value="F:catalytic activity"/>
    <property type="evidence" value="ECO:0007669"/>
    <property type="project" value="UniProtKB-ARBA"/>
</dbReference>
<dbReference type="SUPFAM" id="SSF102645">
    <property type="entry name" value="CoaB-like"/>
    <property type="match status" value="1"/>
</dbReference>
<protein>
    <recommendedName>
        <fullName evidence="1">DNA/pantothenate metabolism flavoprotein C-terminal domain-containing protein</fullName>
    </recommendedName>
</protein>
<dbReference type="Pfam" id="PF04127">
    <property type="entry name" value="DFP"/>
    <property type="match status" value="1"/>
</dbReference>
<evidence type="ECO:0000313" key="2">
    <source>
        <dbReference type="EMBL" id="GAI05934.1"/>
    </source>
</evidence>
<sequence length="167" mass="17519">AYGRLASGKIGPGRLAEVEKIIGTIQQVVGRSGDLAGKRIVVTAGGTQEPIDPVRYIGNYSSGKMGYAMAEAARDRGADVRLITAPTSLPEPVGMEIIHIKTASQMKEAVAKATAQADALVMAAAVADYQPKSVAETKIKKEAPGLTLELIRTPSLSETKAIFPDET</sequence>
<comment type="caution">
    <text evidence="2">The sequence shown here is derived from an EMBL/GenBank/DDBJ whole genome shotgun (WGS) entry which is preliminary data.</text>
</comment>
<dbReference type="Gene3D" id="3.40.50.10300">
    <property type="entry name" value="CoaB-like"/>
    <property type="match status" value="1"/>
</dbReference>
<dbReference type="GO" id="GO:0015937">
    <property type="term" value="P:coenzyme A biosynthetic process"/>
    <property type="evidence" value="ECO:0007669"/>
    <property type="project" value="UniProtKB-ARBA"/>
</dbReference>
<feature type="non-terminal residue" evidence="2">
    <location>
        <position position="1"/>
    </location>
</feature>
<dbReference type="EMBL" id="BARV01012626">
    <property type="protein sequence ID" value="GAI05934.1"/>
    <property type="molecule type" value="Genomic_DNA"/>
</dbReference>
<name>X1MHV1_9ZZZZ</name>
<evidence type="ECO:0000259" key="1">
    <source>
        <dbReference type="Pfam" id="PF04127"/>
    </source>
</evidence>
<dbReference type="InterPro" id="IPR007085">
    <property type="entry name" value="DNA/pantothenate-metab_flavo_C"/>
</dbReference>
<accession>X1MHV1</accession>
<feature type="domain" description="DNA/pantothenate metabolism flavoprotein C-terminal" evidence="1">
    <location>
        <begin position="35"/>
        <end position="156"/>
    </location>
</feature>
<gene>
    <name evidence="2" type="ORF">S06H3_23284</name>
</gene>
<reference evidence="2" key="1">
    <citation type="journal article" date="2014" name="Front. Microbiol.">
        <title>High frequency of phylogenetically diverse reductive dehalogenase-homologous genes in deep subseafloor sedimentary metagenomes.</title>
        <authorList>
            <person name="Kawai M."/>
            <person name="Futagami T."/>
            <person name="Toyoda A."/>
            <person name="Takaki Y."/>
            <person name="Nishi S."/>
            <person name="Hori S."/>
            <person name="Arai W."/>
            <person name="Tsubouchi T."/>
            <person name="Morono Y."/>
            <person name="Uchiyama I."/>
            <person name="Ito T."/>
            <person name="Fujiyama A."/>
            <person name="Inagaki F."/>
            <person name="Takami H."/>
        </authorList>
    </citation>
    <scope>NUCLEOTIDE SEQUENCE</scope>
    <source>
        <strain evidence="2">Expedition CK06-06</strain>
    </source>
</reference>
<dbReference type="AlphaFoldDB" id="X1MHV1"/>